<dbReference type="STRING" id="1081104.A0A167Q1J8"/>
<dbReference type="PROSITE" id="PS50231">
    <property type="entry name" value="RICIN_B_LECTIN"/>
    <property type="match status" value="2"/>
</dbReference>
<dbReference type="GeneID" id="30023414"/>
<gene>
    <name evidence="3" type="ORF">ISF_07122</name>
</gene>
<feature type="region of interest" description="Disordered" evidence="1">
    <location>
        <begin position="314"/>
        <end position="372"/>
    </location>
</feature>
<dbReference type="Gene3D" id="2.80.10.50">
    <property type="match status" value="2"/>
</dbReference>
<dbReference type="OrthoDB" id="5383818at2759"/>
<reference evidence="3 4" key="1">
    <citation type="journal article" date="2016" name="Genome Biol. Evol.">
        <title>Divergent and convergent evolution of fungal pathogenicity.</title>
        <authorList>
            <person name="Shang Y."/>
            <person name="Xiao G."/>
            <person name="Zheng P."/>
            <person name="Cen K."/>
            <person name="Zhan S."/>
            <person name="Wang C."/>
        </authorList>
    </citation>
    <scope>NUCLEOTIDE SEQUENCE [LARGE SCALE GENOMIC DNA]</scope>
    <source>
        <strain evidence="3 4">ARSEF 2679</strain>
    </source>
</reference>
<dbReference type="AlphaFoldDB" id="A0A167Q1J8"/>
<organism evidence="3 4">
    <name type="scientific">Cordyceps fumosorosea (strain ARSEF 2679)</name>
    <name type="common">Isaria fumosorosea</name>
    <dbReference type="NCBI Taxonomy" id="1081104"/>
    <lineage>
        <taxon>Eukaryota</taxon>
        <taxon>Fungi</taxon>
        <taxon>Dikarya</taxon>
        <taxon>Ascomycota</taxon>
        <taxon>Pezizomycotina</taxon>
        <taxon>Sordariomycetes</taxon>
        <taxon>Hypocreomycetidae</taxon>
        <taxon>Hypocreales</taxon>
        <taxon>Cordycipitaceae</taxon>
        <taxon>Cordyceps</taxon>
    </lineage>
</organism>
<protein>
    <submittedName>
        <fullName evidence="3">Ricin B lectin</fullName>
    </submittedName>
</protein>
<evidence type="ECO:0000313" key="3">
    <source>
        <dbReference type="EMBL" id="OAA57201.1"/>
    </source>
</evidence>
<accession>A0A167Q1J8</accession>
<proteinExistence type="predicted"/>
<feature type="compositionally biased region" description="Polar residues" evidence="1">
    <location>
        <begin position="326"/>
        <end position="370"/>
    </location>
</feature>
<comment type="caution">
    <text evidence="3">The sequence shown here is derived from an EMBL/GenBank/DDBJ whole genome shotgun (WGS) entry which is preliminary data.</text>
</comment>
<keyword evidence="4" id="KW-1185">Reference proteome</keyword>
<dbReference type="Proteomes" id="UP000076744">
    <property type="component" value="Unassembled WGS sequence"/>
</dbReference>
<dbReference type="InterPro" id="IPR035992">
    <property type="entry name" value="Ricin_B-like_lectins"/>
</dbReference>
<evidence type="ECO:0000256" key="1">
    <source>
        <dbReference type="SAM" id="MobiDB-lite"/>
    </source>
</evidence>
<sequence>MVHASALYTPLLAAALAAGNPVLAPRGVAKLDDAAFQQAQQRDDAAKRALANVQIKAADGRCLFVDALSGDFRANLTPLQIADCAGAAGGRGFDVITSGKHNDRQGAALVVSTLTQACLSFDPRRPADGQVHLFSCGGRADGGGSVANSQLFAFVGGQVTVVLTPQNGPGRCLVAAGDRVVIAECDEGDEAQQFTFGGDAGKDGNATESTQLVPSATAAVKGTTLNATAVEPSSTPKPSNKPVNVTVPATLPSSAPGNETCSQRIVTVVNTVTVTMLPIMGPGVASGSLNPTKLSLTGALPTGALPTGVFATGTSTGSKKAPQIDKNLSSNSTDTASKTIGCNQGGSALPTGSPNATVTRYPNGQHTANPTAAVPVSRAGGTLNATAAAAANQFDATAERALESVNLRVADGRCLAVDPTAGDFRQNLIPVGLANCTEDLGQKFDVVTRGRHDDGKEAGKALLVSVLTNGCLSFDSRRQQGDTVTMFSCGGRADGEGQTATSQLFPFDGSNNSTIVLQPASDGGKFCLVAGKDRLESTSCDNQKDQVVGLVEVLQSTADKLL</sequence>
<dbReference type="SUPFAM" id="SSF50370">
    <property type="entry name" value="Ricin B-like lectins"/>
    <property type="match status" value="2"/>
</dbReference>
<name>A0A167Q1J8_CORFA</name>
<dbReference type="GO" id="GO:0030246">
    <property type="term" value="F:carbohydrate binding"/>
    <property type="evidence" value="ECO:0007669"/>
    <property type="project" value="UniProtKB-KW"/>
</dbReference>
<dbReference type="RefSeq" id="XP_018702003.1">
    <property type="nucleotide sequence ID" value="XM_018850726.1"/>
</dbReference>
<evidence type="ECO:0000256" key="2">
    <source>
        <dbReference type="SAM" id="SignalP"/>
    </source>
</evidence>
<dbReference type="EMBL" id="AZHB01000020">
    <property type="protein sequence ID" value="OAA57201.1"/>
    <property type="molecule type" value="Genomic_DNA"/>
</dbReference>
<evidence type="ECO:0000313" key="4">
    <source>
        <dbReference type="Proteomes" id="UP000076744"/>
    </source>
</evidence>
<keyword evidence="2" id="KW-0732">Signal</keyword>
<feature type="chain" id="PRO_5007891389" evidence="2">
    <location>
        <begin position="20"/>
        <end position="562"/>
    </location>
</feature>
<keyword evidence="3" id="KW-0430">Lectin</keyword>
<feature type="signal peptide" evidence="2">
    <location>
        <begin position="1"/>
        <end position="19"/>
    </location>
</feature>